<feature type="transmembrane region" description="Helical" evidence="11">
    <location>
        <begin position="246"/>
        <end position="266"/>
    </location>
</feature>
<keyword evidence="10 11" id="KW-0472">Membrane</keyword>
<evidence type="ECO:0000256" key="3">
    <source>
        <dbReference type="ARBA" id="ARBA00016947"/>
    </source>
</evidence>
<feature type="domain" description="ABC transmembrane type-1" evidence="12">
    <location>
        <begin position="58"/>
        <end position="265"/>
    </location>
</feature>
<dbReference type="SUPFAM" id="SSF161098">
    <property type="entry name" value="MetI-like"/>
    <property type="match status" value="2"/>
</dbReference>
<feature type="transmembrane region" description="Helical" evidence="11">
    <location>
        <begin position="471"/>
        <end position="491"/>
    </location>
</feature>
<dbReference type="KEGG" id="daq:DAQ1742_03846"/>
<feature type="transmembrane region" description="Helical" evidence="11">
    <location>
        <begin position="411"/>
        <end position="430"/>
    </location>
</feature>
<evidence type="ECO:0000256" key="2">
    <source>
        <dbReference type="ARBA" id="ARBA00011650"/>
    </source>
</evidence>
<evidence type="ECO:0000256" key="11">
    <source>
        <dbReference type="RuleBase" id="RU363032"/>
    </source>
</evidence>
<dbReference type="PROSITE" id="PS50928">
    <property type="entry name" value="ABC_TM1"/>
    <property type="match status" value="2"/>
</dbReference>
<dbReference type="NCBIfam" id="NF006951">
    <property type="entry name" value="PRK09433.1-2"/>
    <property type="match status" value="1"/>
</dbReference>
<keyword evidence="7 11" id="KW-0812">Transmembrane</keyword>
<dbReference type="GO" id="GO:0022857">
    <property type="term" value="F:transmembrane transporter activity"/>
    <property type="evidence" value="ECO:0007669"/>
    <property type="project" value="InterPro"/>
</dbReference>
<keyword evidence="5" id="KW-1003">Cell membrane</keyword>
<dbReference type="GO" id="GO:0005886">
    <property type="term" value="C:plasma membrane"/>
    <property type="evidence" value="ECO:0007669"/>
    <property type="project" value="UniProtKB-SubCell"/>
</dbReference>
<dbReference type="Proteomes" id="UP000294820">
    <property type="component" value="Chromosome 1"/>
</dbReference>
<dbReference type="PANTHER" id="PTHR30183:SF9">
    <property type="entry name" value="THIAMINE TRANSPORT SYSTEM PERMEASE PROTEIN THIP"/>
    <property type="match status" value="1"/>
</dbReference>
<proteinExistence type="inferred from homology"/>
<name>A0A375AFD9_9GAMM</name>
<comment type="similarity">
    <text evidence="11">Belongs to the binding-protein-dependent transport system permease family.</text>
</comment>
<dbReference type="EMBL" id="LT615367">
    <property type="protein sequence ID" value="SLM64636.1"/>
    <property type="molecule type" value="Genomic_DNA"/>
</dbReference>
<keyword evidence="9 11" id="KW-1133">Transmembrane helix</keyword>
<dbReference type="AlphaFoldDB" id="A0A375AFD9"/>
<dbReference type="FunFam" id="1.10.3720.10:FF:000044">
    <property type="entry name" value="Thiamine/thiamine pyrophosphate ABC transporter permease ThiP"/>
    <property type="match status" value="1"/>
</dbReference>
<comment type="subcellular location">
    <subcellularLocation>
        <location evidence="1">Cell inner membrane</location>
        <topology evidence="1">Multi-pass membrane protein</topology>
    </subcellularLocation>
    <subcellularLocation>
        <location evidence="11">Cell membrane</location>
        <topology evidence="11">Multi-pass membrane protein</topology>
    </subcellularLocation>
</comment>
<evidence type="ECO:0000256" key="9">
    <source>
        <dbReference type="ARBA" id="ARBA00022989"/>
    </source>
</evidence>
<keyword evidence="8" id="KW-0677">Repeat</keyword>
<feature type="transmembrane region" description="Helical" evidence="11">
    <location>
        <begin position="97"/>
        <end position="118"/>
    </location>
</feature>
<dbReference type="InterPro" id="IPR000515">
    <property type="entry name" value="MetI-like"/>
</dbReference>
<evidence type="ECO:0000256" key="1">
    <source>
        <dbReference type="ARBA" id="ARBA00004429"/>
    </source>
</evidence>
<evidence type="ECO:0000256" key="5">
    <source>
        <dbReference type="ARBA" id="ARBA00022475"/>
    </source>
</evidence>
<dbReference type="RefSeq" id="WP_035344258.1">
    <property type="nucleotide sequence ID" value="NZ_LT615367.1"/>
</dbReference>
<feature type="transmembrane region" description="Helical" evidence="11">
    <location>
        <begin position="381"/>
        <end position="399"/>
    </location>
</feature>
<protein>
    <recommendedName>
        <fullName evidence="3">Thiamine transport system permease protein ThiP</fullName>
    </recommendedName>
</protein>
<keyword evidence="6" id="KW-0997">Cell inner membrane</keyword>
<keyword evidence="14" id="KW-1185">Reference proteome</keyword>
<feature type="transmembrane region" description="Helical" evidence="11">
    <location>
        <begin position="511"/>
        <end position="531"/>
    </location>
</feature>
<evidence type="ECO:0000256" key="7">
    <source>
        <dbReference type="ARBA" id="ARBA00022692"/>
    </source>
</evidence>
<dbReference type="GO" id="GO:0015888">
    <property type="term" value="P:thiamine transport"/>
    <property type="evidence" value="ECO:0007669"/>
    <property type="project" value="InterPro"/>
</dbReference>
<evidence type="ECO:0000313" key="14">
    <source>
        <dbReference type="Proteomes" id="UP000294820"/>
    </source>
</evidence>
<sequence>MATRRQPLITSRRFLAGALWPGVFAAGLLCATALLAFGALWYEAGDAPWLALWQDHYLWHVLRFSVWQALLSSALSLGPALLLARALYRRRFPGHRWLLRLCAMTLVLPVLVAVFGLLRVYGREGWLAHALALFGLPYTFSPYGLPGILLAHVFFNLPLATRLFLQTLENIPTEQRQLAAQLGLRGMDFFRLVEWPWLRRQLLPAGALIFMLCFSSFATVLALGGGPQATTLELAIYQALSFDYDPARAALLALLQLCCCLTLLLASQRLSHWLAPGTSQRLHWRDPQDSRWSRLCDTLIITLALALLLPPLLAVLADGINPSLRTVFAQPALWQALGTSLSVALAAGMVSVCLTLMLLWSSRTLRLRQQPLAAQWLDLSGMLILAMPGIVLACGFFLLFNRTVGLPSSPYALVVLTNALLAIPYAMKVLEGPMYDTAARYNGLCQSLGLCGWQRLKMVELRALRAPLARALAFACVLSVGDFGIIALFGSEQFRTLPYYLYQQIGAYRSSEGAVTALILLALCFLLFTLIEKLAGKNDNA</sequence>
<evidence type="ECO:0000256" key="8">
    <source>
        <dbReference type="ARBA" id="ARBA00022737"/>
    </source>
</evidence>
<feature type="transmembrane region" description="Helical" evidence="11">
    <location>
        <begin position="202"/>
        <end position="226"/>
    </location>
</feature>
<evidence type="ECO:0000256" key="10">
    <source>
        <dbReference type="ARBA" id="ARBA00023136"/>
    </source>
</evidence>
<reference evidence="13 14" key="1">
    <citation type="submission" date="2016-09" db="EMBL/GenBank/DDBJ databases">
        <authorList>
            <person name="Reverchon S."/>
            <person name="Nasser W."/>
            <person name="Leonard S."/>
            <person name="Brochier C."/>
            <person name="Duprey A."/>
        </authorList>
    </citation>
    <scope>NUCLEOTIDE SEQUENCE [LARGE SCALE GENOMIC DNA]</scope>
    <source>
        <strain evidence="13 14">174/2</strain>
    </source>
</reference>
<dbReference type="NCBIfam" id="TIGR01253">
    <property type="entry name" value="thiP"/>
    <property type="match status" value="1"/>
</dbReference>
<accession>A0A375AFD9</accession>
<feature type="transmembrane region" description="Helical" evidence="11">
    <location>
        <begin position="130"/>
        <end position="155"/>
    </location>
</feature>
<evidence type="ECO:0000256" key="4">
    <source>
        <dbReference type="ARBA" id="ARBA00022448"/>
    </source>
</evidence>
<feature type="transmembrane region" description="Helical" evidence="11">
    <location>
        <begin position="295"/>
        <end position="317"/>
    </location>
</feature>
<keyword evidence="4 11" id="KW-0813">Transport</keyword>
<feature type="transmembrane region" description="Helical" evidence="11">
    <location>
        <begin position="62"/>
        <end position="85"/>
    </location>
</feature>
<dbReference type="Gene3D" id="1.10.3720.10">
    <property type="entry name" value="MetI-like"/>
    <property type="match status" value="2"/>
</dbReference>
<evidence type="ECO:0000313" key="13">
    <source>
        <dbReference type="EMBL" id="SLM64636.1"/>
    </source>
</evidence>
<evidence type="ECO:0000259" key="12">
    <source>
        <dbReference type="PROSITE" id="PS50928"/>
    </source>
</evidence>
<gene>
    <name evidence="13" type="primary">thiP</name>
    <name evidence="13" type="ORF">DAQ1742_03846</name>
</gene>
<dbReference type="InterPro" id="IPR005947">
    <property type="entry name" value="ThiP_ABC_transpt"/>
</dbReference>
<evidence type="ECO:0000256" key="6">
    <source>
        <dbReference type="ARBA" id="ARBA00022519"/>
    </source>
</evidence>
<dbReference type="InterPro" id="IPR035906">
    <property type="entry name" value="MetI-like_sf"/>
</dbReference>
<dbReference type="Pfam" id="PF00528">
    <property type="entry name" value="BPD_transp_1"/>
    <property type="match status" value="1"/>
</dbReference>
<feature type="transmembrane region" description="Helical" evidence="11">
    <location>
        <begin position="14"/>
        <end position="42"/>
    </location>
</feature>
<organism evidence="13 14">
    <name type="scientific">Dickeya aquatica</name>
    <dbReference type="NCBI Taxonomy" id="1401087"/>
    <lineage>
        <taxon>Bacteria</taxon>
        <taxon>Pseudomonadati</taxon>
        <taxon>Pseudomonadota</taxon>
        <taxon>Gammaproteobacteria</taxon>
        <taxon>Enterobacterales</taxon>
        <taxon>Pectobacteriaceae</taxon>
        <taxon>Dickeya</taxon>
    </lineage>
</organism>
<feature type="transmembrane region" description="Helical" evidence="11">
    <location>
        <begin position="337"/>
        <end position="360"/>
    </location>
</feature>
<dbReference type="PANTHER" id="PTHR30183">
    <property type="entry name" value="MOLYBDENUM TRANSPORT SYSTEM PERMEASE PROTEIN MODB"/>
    <property type="match status" value="1"/>
</dbReference>
<comment type="subunit">
    <text evidence="2">The complex is composed of two ATP-binding proteins (ThiQ), two transmembrane proteins (ThiP) and a solute-binding protein (ThiB).</text>
</comment>
<dbReference type="FunFam" id="1.10.3720.10:FF:000048">
    <property type="entry name" value="Thiamine/thiamine pyrophosphate ABC transporter permease ThiP"/>
    <property type="match status" value="1"/>
</dbReference>
<feature type="domain" description="ABC transmembrane type-1" evidence="12">
    <location>
        <begin position="337"/>
        <end position="531"/>
    </location>
</feature>
<dbReference type="CDD" id="cd06261">
    <property type="entry name" value="TM_PBP2"/>
    <property type="match status" value="2"/>
</dbReference>